<evidence type="ECO:0000313" key="3">
    <source>
        <dbReference type="EMBL" id="CAB4188849.1"/>
    </source>
</evidence>
<name>A0A6J5PQV6_9CAUD</name>
<evidence type="ECO:0000313" key="1">
    <source>
        <dbReference type="EMBL" id="CAB4174230.1"/>
    </source>
</evidence>
<dbReference type="EMBL" id="LR796984">
    <property type="protein sequence ID" value="CAB4179733.1"/>
    <property type="molecule type" value="Genomic_DNA"/>
</dbReference>
<dbReference type="EMBL" id="LR797127">
    <property type="protein sequence ID" value="CAB4188849.1"/>
    <property type="molecule type" value="Genomic_DNA"/>
</dbReference>
<dbReference type="InterPro" id="IPR038553">
    <property type="entry name" value="T4-gp15_tss_sf"/>
</dbReference>
<evidence type="ECO:0000313" key="2">
    <source>
        <dbReference type="EMBL" id="CAB4179733.1"/>
    </source>
</evidence>
<proteinExistence type="predicted"/>
<dbReference type="EMBL" id="LR796920">
    <property type="protein sequence ID" value="CAB4174230.1"/>
    <property type="molecule type" value="Genomic_DNA"/>
</dbReference>
<protein>
    <submittedName>
        <fullName evidence="1">Uncharacterized protein</fullName>
    </submittedName>
</protein>
<gene>
    <name evidence="2" type="ORF">UFOVP1035_23</name>
    <name evidence="3" type="ORF">UFOVP1181_129</name>
    <name evidence="1" type="ORF">UFOVP965_27</name>
</gene>
<organism evidence="1">
    <name type="scientific">uncultured Caudovirales phage</name>
    <dbReference type="NCBI Taxonomy" id="2100421"/>
    <lineage>
        <taxon>Viruses</taxon>
        <taxon>Duplodnaviria</taxon>
        <taxon>Heunggongvirae</taxon>
        <taxon>Uroviricota</taxon>
        <taxon>Caudoviricetes</taxon>
        <taxon>Peduoviridae</taxon>
        <taxon>Maltschvirus</taxon>
        <taxon>Maltschvirus maltsch</taxon>
    </lineage>
</organism>
<sequence length="211" mass="23756">MGDQFILAEDVAIKTWLSGITVADEKNASRPVAVWFGYPDVEVREQKFPFITIDLTDIAPGNDRQTSGYSYDSDNRGTIEPAAGFVYRNQIPVAYDISYQITSYCRHPRHDRAIMYQMLNKFPSKFGFLSVPNQLDAPYTEYSGRSMFLDGFAKRDTVDGETGNRRLLRNVFSIRVLSEMTPAVAQSALQVVDYVLINQTITGIPSGYQPV</sequence>
<dbReference type="Gene3D" id="3.30.2000.40">
    <property type="entry name" value="Myoviridae tail sheath stabiliser"/>
    <property type="match status" value="1"/>
</dbReference>
<accession>A0A6J5PQV6</accession>
<reference evidence="1" key="1">
    <citation type="submission" date="2020-05" db="EMBL/GenBank/DDBJ databases">
        <authorList>
            <person name="Chiriac C."/>
            <person name="Salcher M."/>
            <person name="Ghai R."/>
            <person name="Kavagutti S V."/>
        </authorList>
    </citation>
    <scope>NUCLEOTIDE SEQUENCE</scope>
</reference>